<dbReference type="GO" id="GO:0036503">
    <property type="term" value="P:ERAD pathway"/>
    <property type="evidence" value="ECO:0007669"/>
    <property type="project" value="InterPro"/>
</dbReference>
<dbReference type="GO" id="GO:0043130">
    <property type="term" value="F:ubiquitin binding"/>
    <property type="evidence" value="ECO:0007669"/>
    <property type="project" value="InterPro"/>
</dbReference>
<dbReference type="Proteomes" id="UP001367676">
    <property type="component" value="Unassembled WGS sequence"/>
</dbReference>
<keyword evidence="5 10" id="KW-0472">Membrane</keyword>
<evidence type="ECO:0000256" key="10">
    <source>
        <dbReference type="SAM" id="Phobius"/>
    </source>
</evidence>
<sequence>MSDISIEQLFNEDRFSNASWKVIFLLLYSPVGILLAMIRMFMVLQAYVAAYLLRSQVSVRRFILRVVCCALGIVIEEDESECKKNKSVRFLISNHVAIFDFIPIHLTSNCLALIHCDAPDWLLNGIGLQSLSPKSTNSHDSTRLELLRSILKNRKDQILLFPEEAMTKGTTGLMKFSHWWCSEAESVQPVCLYLKRPSLIDIKPSVLGSSWYSDYFWFFFVPYSIYSVKYLPVIEKIDGEEDEVYAERVQAVIADNMRISKTKYTYSDKMEYEKRYVKDKHRSLILNQRSMIMKNHRDLQKMVIQVSEVLPHVPRDVIFRDLETTGNVDVTITNILEGKVPLTSRDDLGHPRSFDDSLAGPSSSSGSRYVSTCSTMSQQHMTFQERKAKLIEDARKKYMEKHDML</sequence>
<evidence type="ECO:0000256" key="6">
    <source>
        <dbReference type="ARBA" id="ARBA00035634"/>
    </source>
</evidence>
<dbReference type="Gene3D" id="1.10.8.10">
    <property type="entry name" value="DNA helicase RuvA subunit, C-terminal domain"/>
    <property type="match status" value="1"/>
</dbReference>
<organism evidence="12 13">
    <name type="scientific">Parthenolecanium corni</name>
    <dbReference type="NCBI Taxonomy" id="536013"/>
    <lineage>
        <taxon>Eukaryota</taxon>
        <taxon>Metazoa</taxon>
        <taxon>Ecdysozoa</taxon>
        <taxon>Arthropoda</taxon>
        <taxon>Hexapoda</taxon>
        <taxon>Insecta</taxon>
        <taxon>Pterygota</taxon>
        <taxon>Neoptera</taxon>
        <taxon>Paraneoptera</taxon>
        <taxon>Hemiptera</taxon>
        <taxon>Sternorrhyncha</taxon>
        <taxon>Coccoidea</taxon>
        <taxon>Coccidae</taxon>
        <taxon>Parthenolecanium</taxon>
    </lineage>
</organism>
<feature type="compositionally biased region" description="Basic and acidic residues" evidence="9">
    <location>
        <begin position="346"/>
        <end position="355"/>
    </location>
</feature>
<feature type="domain" description="CUE" evidence="11">
    <location>
        <begin position="298"/>
        <end position="340"/>
    </location>
</feature>
<feature type="transmembrane region" description="Helical" evidence="10">
    <location>
        <begin position="20"/>
        <end position="53"/>
    </location>
</feature>
<comment type="similarity">
    <text evidence="6">Belongs to the AUP1 family.</text>
</comment>
<keyword evidence="3" id="KW-0551">Lipid droplet</keyword>
<reference evidence="12 13" key="1">
    <citation type="submission" date="2024-03" db="EMBL/GenBank/DDBJ databases">
        <title>Adaptation during the transition from Ophiocordyceps entomopathogen to insect associate is accompanied by gene loss and intensified selection.</title>
        <authorList>
            <person name="Ward C.M."/>
            <person name="Onetto C.A."/>
            <person name="Borneman A.R."/>
        </authorList>
    </citation>
    <scope>NUCLEOTIDE SEQUENCE [LARGE SCALE GENOMIC DNA]</scope>
    <source>
        <strain evidence="12">AWRI1</strain>
        <tissue evidence="12">Single Adult Female</tissue>
    </source>
</reference>
<gene>
    <name evidence="12" type="ORF">V9T40_014129</name>
</gene>
<comment type="subcellular location">
    <subcellularLocation>
        <location evidence="1">Endoplasmic reticulum membrane</location>
        <topology evidence="1">Peripheral membrane protein</topology>
    </subcellularLocation>
    <subcellularLocation>
        <location evidence="2">Lipid droplet</location>
    </subcellularLocation>
</comment>
<evidence type="ECO:0000259" key="11">
    <source>
        <dbReference type="PROSITE" id="PS51140"/>
    </source>
</evidence>
<proteinExistence type="inferred from homology"/>
<protein>
    <recommendedName>
        <fullName evidence="7">Lipid droplet-regulating VLDL assembly factor AUP1</fullName>
    </recommendedName>
    <alternativeName>
        <fullName evidence="8">Ancient ubiquitous protein 1</fullName>
    </alternativeName>
</protein>
<dbReference type="CDD" id="cd14420">
    <property type="entry name" value="CUE_AUP1"/>
    <property type="match status" value="1"/>
</dbReference>
<evidence type="ECO:0000256" key="9">
    <source>
        <dbReference type="SAM" id="MobiDB-lite"/>
    </source>
</evidence>
<dbReference type="Pfam" id="PF02845">
    <property type="entry name" value="CUE"/>
    <property type="match status" value="1"/>
</dbReference>
<feature type="region of interest" description="Disordered" evidence="9">
    <location>
        <begin position="346"/>
        <end position="371"/>
    </location>
</feature>
<keyword evidence="13" id="KW-1185">Reference proteome</keyword>
<evidence type="ECO:0000256" key="4">
    <source>
        <dbReference type="ARBA" id="ARBA00022824"/>
    </source>
</evidence>
<keyword evidence="10" id="KW-1133">Transmembrane helix</keyword>
<keyword evidence="4" id="KW-0256">Endoplasmic reticulum</keyword>
<dbReference type="PROSITE" id="PS51140">
    <property type="entry name" value="CUE"/>
    <property type="match status" value="1"/>
</dbReference>
<name>A0AAN9Y1U5_9HEMI</name>
<dbReference type="GO" id="GO:0005789">
    <property type="term" value="C:endoplasmic reticulum membrane"/>
    <property type="evidence" value="ECO:0007669"/>
    <property type="project" value="UniProtKB-SubCell"/>
</dbReference>
<dbReference type="AlphaFoldDB" id="A0AAN9Y1U5"/>
<evidence type="ECO:0000256" key="3">
    <source>
        <dbReference type="ARBA" id="ARBA00022677"/>
    </source>
</evidence>
<evidence type="ECO:0000313" key="13">
    <source>
        <dbReference type="Proteomes" id="UP001367676"/>
    </source>
</evidence>
<accession>A0AAN9Y1U5</accession>
<evidence type="ECO:0000256" key="2">
    <source>
        <dbReference type="ARBA" id="ARBA00004502"/>
    </source>
</evidence>
<keyword evidence="10" id="KW-0812">Transmembrane</keyword>
<dbReference type="InterPro" id="IPR003892">
    <property type="entry name" value="CUE"/>
</dbReference>
<dbReference type="SMART" id="SM00546">
    <property type="entry name" value="CUE"/>
    <property type="match status" value="1"/>
</dbReference>
<dbReference type="PANTHER" id="PTHR15486">
    <property type="entry name" value="ANCIENT UBIQUITOUS PROTEIN"/>
    <property type="match status" value="1"/>
</dbReference>
<dbReference type="GO" id="GO:0005811">
    <property type="term" value="C:lipid droplet"/>
    <property type="evidence" value="ECO:0007669"/>
    <property type="project" value="UniProtKB-SubCell"/>
</dbReference>
<evidence type="ECO:0000256" key="7">
    <source>
        <dbReference type="ARBA" id="ARBA00035685"/>
    </source>
</evidence>
<evidence type="ECO:0000256" key="1">
    <source>
        <dbReference type="ARBA" id="ARBA00004406"/>
    </source>
</evidence>
<dbReference type="PANTHER" id="PTHR15486:SF96">
    <property type="entry name" value="LIPID DROPLET-REGULATING VLDL ASSEMBLY FACTOR AUP1"/>
    <property type="match status" value="1"/>
</dbReference>
<evidence type="ECO:0000313" key="12">
    <source>
        <dbReference type="EMBL" id="KAK7582684.1"/>
    </source>
</evidence>
<comment type="caution">
    <text evidence="12">The sequence shown here is derived from an EMBL/GenBank/DDBJ whole genome shotgun (WGS) entry which is preliminary data.</text>
</comment>
<feature type="compositionally biased region" description="Low complexity" evidence="9">
    <location>
        <begin position="356"/>
        <end position="371"/>
    </location>
</feature>
<dbReference type="InterPro" id="IPR048056">
    <property type="entry name" value="AUP1_CUE"/>
</dbReference>
<evidence type="ECO:0000256" key="5">
    <source>
        <dbReference type="ARBA" id="ARBA00023136"/>
    </source>
</evidence>
<evidence type="ECO:0000256" key="8">
    <source>
        <dbReference type="ARBA" id="ARBA00035713"/>
    </source>
</evidence>
<dbReference type="EMBL" id="JBBCAQ010000033">
    <property type="protein sequence ID" value="KAK7582684.1"/>
    <property type="molecule type" value="Genomic_DNA"/>
</dbReference>